<keyword evidence="1" id="KW-0808">Transferase</keyword>
<keyword evidence="8" id="KW-1185">Reference proteome</keyword>
<dbReference type="InterPro" id="IPR036397">
    <property type="entry name" value="RNaseH_sf"/>
</dbReference>
<accession>A0ABM3R807</accession>
<dbReference type="RefSeq" id="XP_056691738.1">
    <property type="nucleotide sequence ID" value="XM_056835760.1"/>
</dbReference>
<dbReference type="Pfam" id="PF17917">
    <property type="entry name" value="RT_RNaseH"/>
    <property type="match status" value="1"/>
</dbReference>
<dbReference type="Pfam" id="PF00665">
    <property type="entry name" value="rve"/>
    <property type="match status" value="1"/>
</dbReference>
<proteinExistence type="predicted"/>
<keyword evidence="2" id="KW-0548">Nucleotidyltransferase</keyword>
<dbReference type="PANTHER" id="PTHR35046:SF26">
    <property type="entry name" value="RNA-DIRECTED DNA POLYMERASE"/>
    <property type="match status" value="1"/>
</dbReference>
<dbReference type="InterPro" id="IPR012337">
    <property type="entry name" value="RNaseH-like_sf"/>
</dbReference>
<dbReference type="Pfam" id="PF24626">
    <property type="entry name" value="SH3_Tf2-1"/>
    <property type="match status" value="1"/>
</dbReference>
<dbReference type="Proteomes" id="UP000813463">
    <property type="component" value="Chromosome 2"/>
</dbReference>
<dbReference type="InterPro" id="IPR041373">
    <property type="entry name" value="RT_RNaseH"/>
</dbReference>
<name>A0ABM3R807_SPIOL</name>
<keyword evidence="5" id="KW-0378">Hydrolase</keyword>
<dbReference type="SUPFAM" id="SSF56672">
    <property type="entry name" value="DNA/RNA polymerases"/>
    <property type="match status" value="1"/>
</dbReference>
<evidence type="ECO:0000256" key="2">
    <source>
        <dbReference type="ARBA" id="ARBA00022695"/>
    </source>
</evidence>
<keyword evidence="4" id="KW-0255">Endonuclease</keyword>
<evidence type="ECO:0000256" key="6">
    <source>
        <dbReference type="ARBA" id="ARBA00022918"/>
    </source>
</evidence>
<evidence type="ECO:0000313" key="8">
    <source>
        <dbReference type="Proteomes" id="UP000813463"/>
    </source>
</evidence>
<reference evidence="8" key="1">
    <citation type="journal article" date="2021" name="Nat. Commun.">
        <title>Genomic analyses provide insights into spinach domestication and the genetic basis of agronomic traits.</title>
        <authorList>
            <person name="Cai X."/>
            <person name="Sun X."/>
            <person name="Xu C."/>
            <person name="Sun H."/>
            <person name="Wang X."/>
            <person name="Ge C."/>
            <person name="Zhang Z."/>
            <person name="Wang Q."/>
            <person name="Fei Z."/>
            <person name="Jiao C."/>
            <person name="Wang Q."/>
        </authorList>
    </citation>
    <scope>NUCLEOTIDE SEQUENCE [LARGE SCALE GENOMIC DNA]</scope>
    <source>
        <strain evidence="8">cv. Varoflay</strain>
    </source>
</reference>
<gene>
    <name evidence="9" type="primary">LOC130467289</name>
</gene>
<evidence type="ECO:0000256" key="3">
    <source>
        <dbReference type="ARBA" id="ARBA00022722"/>
    </source>
</evidence>
<dbReference type="InterPro" id="IPR001584">
    <property type="entry name" value="Integrase_cat-core"/>
</dbReference>
<evidence type="ECO:0000256" key="1">
    <source>
        <dbReference type="ARBA" id="ARBA00022679"/>
    </source>
</evidence>
<dbReference type="PROSITE" id="PS50994">
    <property type="entry name" value="INTEGRASE"/>
    <property type="match status" value="1"/>
</dbReference>
<dbReference type="Gene3D" id="3.10.10.10">
    <property type="entry name" value="HIV Type 1 Reverse Transcriptase, subunit A, domain 1"/>
    <property type="match status" value="1"/>
</dbReference>
<dbReference type="InterPro" id="IPR056924">
    <property type="entry name" value="SH3_Tf2-1"/>
</dbReference>
<dbReference type="Gene3D" id="1.10.340.70">
    <property type="match status" value="1"/>
</dbReference>
<feature type="non-terminal residue" evidence="9">
    <location>
        <position position="1"/>
    </location>
</feature>
<dbReference type="CDD" id="cd09274">
    <property type="entry name" value="RNase_HI_RT_Ty3"/>
    <property type="match status" value="1"/>
</dbReference>
<dbReference type="Gene3D" id="3.30.70.270">
    <property type="match status" value="1"/>
</dbReference>
<keyword evidence="3" id="KW-0540">Nuclease</keyword>
<dbReference type="InterPro" id="IPR043502">
    <property type="entry name" value="DNA/RNA_pol_sf"/>
</dbReference>
<dbReference type="PANTHER" id="PTHR35046">
    <property type="entry name" value="ZINC KNUCKLE (CCHC-TYPE) FAMILY PROTEIN"/>
    <property type="match status" value="1"/>
</dbReference>
<dbReference type="SUPFAM" id="SSF53098">
    <property type="entry name" value="Ribonuclease H-like"/>
    <property type="match status" value="1"/>
</dbReference>
<dbReference type="InterPro" id="IPR043128">
    <property type="entry name" value="Rev_trsase/Diguanyl_cyclase"/>
</dbReference>
<sequence length="815" mass="92444">KCQGFGHYQNACPNKRVVTLREVVECREELFEEEKRLGDVFVFDESGDEEEEEGYEALIYDTNLVLRALQTQISPTDLDQRDQLFHTKCLVKDKWCSVIVDGESCTNAASSEMVSKLGLITTAHPRPYAFHWLDDGNSVKVSKQVRVGLTMGSYVDEVLCDVIPMDACHILLGRPWQFDRDFKDVFPDELPPGLPPIRGIEHQIDLIPGTSLPNKAAYHCNPDETKELQKQIDELVNRGYVRESLSPCAVPVLLVPKKDGTWRYVVSKDGVSLDQSKIEAIKSWPNPKTISEVRSFHGLASFYRRFIRDFSTITSPITSCLKKGAFVWGEDAQKAFDVIKERLCAAPILALPDFSQPFEVECDASGAGIGAVLIQGKRPIAYFSEKLGGARLNYCTYDKEFYAIVRALDHWSHYLRSSHFVLHSDHESLKYINGQQKLSPRHAKWVEFLQSFHFSSKYKDGKSNVVADALSRRYDGFLFKGNRLCIPKHSIRELLVREAHGGGLAGHFGIAKTLKILREHFFWPKMLGDVTNIVNKCVTCHMAKSSFKPGLYSPLPVPVRPWEDVSMDFIVALPRTQRGKDAIMVVVDRFSKMAHFVACHKTDDACNVADLYYKEIVRLHGIPKTIVSDRDSKFLSYFWNTLWRKVGTKLLFSTSHHPQTDGQTEVTNRTLGTLLRGLVSKTQKDWDVKLAHAEFAYNRSPTYATGHSPFEVVYGINPYLPLDLIPLPKDELFEEGDLVWVHLRKERFPRKRKNKLMPRAEGPYKVVARVNDNAYKIDLDDDGLAELRSIPFKGGGDDTVKIISPYVIQGSLSYS</sequence>
<dbReference type="InterPro" id="IPR041588">
    <property type="entry name" value="Integrase_H2C2"/>
</dbReference>
<evidence type="ECO:0000256" key="5">
    <source>
        <dbReference type="ARBA" id="ARBA00022801"/>
    </source>
</evidence>
<feature type="domain" description="Integrase catalytic" evidence="7">
    <location>
        <begin position="557"/>
        <end position="717"/>
    </location>
</feature>
<dbReference type="Gene3D" id="3.30.420.10">
    <property type="entry name" value="Ribonuclease H-like superfamily/Ribonuclease H"/>
    <property type="match status" value="1"/>
</dbReference>
<protein>
    <recommendedName>
        <fullName evidence="7">Integrase catalytic domain-containing protein</fullName>
    </recommendedName>
</protein>
<reference evidence="9" key="2">
    <citation type="submission" date="2025-08" db="UniProtKB">
        <authorList>
            <consortium name="RefSeq"/>
        </authorList>
    </citation>
    <scope>IDENTIFICATION</scope>
    <source>
        <tissue evidence="9">Leaf</tissue>
    </source>
</reference>
<evidence type="ECO:0000256" key="4">
    <source>
        <dbReference type="ARBA" id="ARBA00022759"/>
    </source>
</evidence>
<dbReference type="Pfam" id="PF17921">
    <property type="entry name" value="Integrase_H2C2"/>
    <property type="match status" value="1"/>
</dbReference>
<organism evidence="8 9">
    <name type="scientific">Spinacia oleracea</name>
    <name type="common">Spinach</name>
    <dbReference type="NCBI Taxonomy" id="3562"/>
    <lineage>
        <taxon>Eukaryota</taxon>
        <taxon>Viridiplantae</taxon>
        <taxon>Streptophyta</taxon>
        <taxon>Embryophyta</taxon>
        <taxon>Tracheophyta</taxon>
        <taxon>Spermatophyta</taxon>
        <taxon>Magnoliopsida</taxon>
        <taxon>eudicotyledons</taxon>
        <taxon>Gunneridae</taxon>
        <taxon>Pentapetalae</taxon>
        <taxon>Caryophyllales</taxon>
        <taxon>Chenopodiaceae</taxon>
        <taxon>Chenopodioideae</taxon>
        <taxon>Anserineae</taxon>
        <taxon>Spinacia</taxon>
    </lineage>
</organism>
<dbReference type="CDD" id="cd00303">
    <property type="entry name" value="retropepsin_like"/>
    <property type="match status" value="1"/>
</dbReference>
<evidence type="ECO:0000313" key="9">
    <source>
        <dbReference type="RefSeq" id="XP_056691738.1"/>
    </source>
</evidence>
<evidence type="ECO:0000259" key="7">
    <source>
        <dbReference type="PROSITE" id="PS50994"/>
    </source>
</evidence>
<dbReference type="GeneID" id="130467289"/>
<keyword evidence="6" id="KW-0695">RNA-directed DNA polymerase</keyword>